<gene>
    <name evidence="1" type="ORF">EDS130_LOCUS1134</name>
    <name evidence="2" type="ORF">XAT740_LOCUS2608</name>
</gene>
<accession>A0A813S1T8</accession>
<proteinExistence type="predicted"/>
<protein>
    <recommendedName>
        <fullName evidence="4">F-box domain-containing protein</fullName>
    </recommendedName>
</protein>
<keyword evidence="3" id="KW-1185">Reference proteome</keyword>
<evidence type="ECO:0000313" key="1">
    <source>
        <dbReference type="EMBL" id="CAF0731679.1"/>
    </source>
</evidence>
<sequence length="230" mass="26965">MSSKSISLPLEAIHVILLYCQTPKDYLSQSSISREWFHEARSLKLLMKIRFARKTSILHCRFIQWDFHMRLTVIGHGEHVQRHGLEECVQAYHRVGGPSSEVYYLERNWQEGQLHGLEILREINNVWYTNYRSHSTPTINEMIVHPYDGLTAVDSMRKYGRHVSIPKDFIPSKGCDYLGKIILKRQWILGELKSAETLEEYTDNQIQFSSIYDVLNSLNLSHMSYELYAD</sequence>
<organism evidence="2 3">
    <name type="scientific">Adineta ricciae</name>
    <name type="common">Rotifer</name>
    <dbReference type="NCBI Taxonomy" id="249248"/>
    <lineage>
        <taxon>Eukaryota</taxon>
        <taxon>Metazoa</taxon>
        <taxon>Spiralia</taxon>
        <taxon>Gnathifera</taxon>
        <taxon>Rotifera</taxon>
        <taxon>Eurotatoria</taxon>
        <taxon>Bdelloidea</taxon>
        <taxon>Adinetida</taxon>
        <taxon>Adinetidae</taxon>
        <taxon>Adineta</taxon>
    </lineage>
</organism>
<name>A0A813S1T8_ADIRI</name>
<evidence type="ECO:0000313" key="3">
    <source>
        <dbReference type="Proteomes" id="UP000663828"/>
    </source>
</evidence>
<dbReference type="OrthoDB" id="9974314at2759"/>
<comment type="caution">
    <text evidence="2">The sequence shown here is derived from an EMBL/GenBank/DDBJ whole genome shotgun (WGS) entry which is preliminary data.</text>
</comment>
<reference evidence="2" key="1">
    <citation type="submission" date="2021-02" db="EMBL/GenBank/DDBJ databases">
        <authorList>
            <person name="Nowell W R."/>
        </authorList>
    </citation>
    <scope>NUCLEOTIDE SEQUENCE</scope>
</reference>
<dbReference type="EMBL" id="CAJNOJ010000003">
    <property type="protein sequence ID" value="CAF0731679.1"/>
    <property type="molecule type" value="Genomic_DNA"/>
</dbReference>
<evidence type="ECO:0000313" key="2">
    <source>
        <dbReference type="EMBL" id="CAF0793547.1"/>
    </source>
</evidence>
<dbReference type="Proteomes" id="UP000663852">
    <property type="component" value="Unassembled WGS sequence"/>
</dbReference>
<dbReference type="Proteomes" id="UP000663828">
    <property type="component" value="Unassembled WGS sequence"/>
</dbReference>
<dbReference type="EMBL" id="CAJNOR010000092">
    <property type="protein sequence ID" value="CAF0793547.1"/>
    <property type="molecule type" value="Genomic_DNA"/>
</dbReference>
<dbReference type="AlphaFoldDB" id="A0A813S1T8"/>
<evidence type="ECO:0008006" key="4">
    <source>
        <dbReference type="Google" id="ProtNLM"/>
    </source>
</evidence>